<organism evidence="2 3">
    <name type="scientific">Labedaea rhizosphaerae</name>
    <dbReference type="NCBI Taxonomy" id="598644"/>
    <lineage>
        <taxon>Bacteria</taxon>
        <taxon>Bacillati</taxon>
        <taxon>Actinomycetota</taxon>
        <taxon>Actinomycetes</taxon>
        <taxon>Pseudonocardiales</taxon>
        <taxon>Pseudonocardiaceae</taxon>
        <taxon>Labedaea</taxon>
    </lineage>
</organism>
<dbReference type="Gene3D" id="3.40.630.30">
    <property type="match status" value="1"/>
</dbReference>
<keyword evidence="2" id="KW-0808">Transferase</keyword>
<sequence>MSTPTIRLRPVTSDDLDLCARFAVEPGLIGLDWGGFRDAQQPARRLAEDGYLGTDDGRLMVHVESGDPAGVAGMVIYRANQYGGQARCWEIGIVLLPEFRGRGLGWRAQAMLCDYLFRHTPVHRIEAGTHPENIAEQKSLTKAGFQLEGVLRGCEFRNGEWRDGYLYSRLRTDPAPPVDWTLDQSG</sequence>
<dbReference type="GO" id="GO:1990189">
    <property type="term" value="F:protein N-terminal-serine acetyltransferase activity"/>
    <property type="evidence" value="ECO:0007669"/>
    <property type="project" value="TreeGrafter"/>
</dbReference>
<comment type="caution">
    <text evidence="2">The sequence shown here is derived from an EMBL/GenBank/DDBJ whole genome shotgun (WGS) entry which is preliminary data.</text>
</comment>
<reference evidence="2 3" key="1">
    <citation type="submission" date="2019-03" db="EMBL/GenBank/DDBJ databases">
        <title>Genomic Encyclopedia of Type Strains, Phase IV (KMG-IV): sequencing the most valuable type-strain genomes for metagenomic binning, comparative biology and taxonomic classification.</title>
        <authorList>
            <person name="Goeker M."/>
        </authorList>
    </citation>
    <scope>NUCLEOTIDE SEQUENCE [LARGE SCALE GENOMIC DNA]</scope>
    <source>
        <strain evidence="2 3">DSM 45361</strain>
    </source>
</reference>
<dbReference type="SUPFAM" id="SSF55729">
    <property type="entry name" value="Acyl-CoA N-acyltransferases (Nat)"/>
    <property type="match status" value="1"/>
</dbReference>
<proteinExistence type="predicted"/>
<dbReference type="Proteomes" id="UP000295444">
    <property type="component" value="Unassembled WGS sequence"/>
</dbReference>
<dbReference type="EMBL" id="SNXZ01000004">
    <property type="protein sequence ID" value="TDP96556.1"/>
    <property type="molecule type" value="Genomic_DNA"/>
</dbReference>
<dbReference type="Pfam" id="PF13302">
    <property type="entry name" value="Acetyltransf_3"/>
    <property type="match status" value="1"/>
</dbReference>
<feature type="domain" description="N-acetyltransferase" evidence="1">
    <location>
        <begin position="6"/>
        <end position="172"/>
    </location>
</feature>
<name>A0A4R6SC03_LABRH</name>
<accession>A0A4R6SC03</accession>
<protein>
    <submittedName>
        <fullName evidence="2">RimJ/RimL family protein N-acetyltransferase</fullName>
    </submittedName>
</protein>
<dbReference type="PROSITE" id="PS51186">
    <property type="entry name" value="GNAT"/>
    <property type="match status" value="1"/>
</dbReference>
<dbReference type="InterPro" id="IPR016181">
    <property type="entry name" value="Acyl_CoA_acyltransferase"/>
</dbReference>
<dbReference type="CDD" id="cd04301">
    <property type="entry name" value="NAT_SF"/>
    <property type="match status" value="1"/>
</dbReference>
<evidence type="ECO:0000259" key="1">
    <source>
        <dbReference type="PROSITE" id="PS51186"/>
    </source>
</evidence>
<dbReference type="GO" id="GO:0005737">
    <property type="term" value="C:cytoplasm"/>
    <property type="evidence" value="ECO:0007669"/>
    <property type="project" value="TreeGrafter"/>
</dbReference>
<evidence type="ECO:0000313" key="3">
    <source>
        <dbReference type="Proteomes" id="UP000295444"/>
    </source>
</evidence>
<dbReference type="OrthoDB" id="9814648at2"/>
<dbReference type="RefSeq" id="WP_133851889.1">
    <property type="nucleotide sequence ID" value="NZ_SNXZ01000004.1"/>
</dbReference>
<dbReference type="PANTHER" id="PTHR43441">
    <property type="entry name" value="RIBOSOMAL-PROTEIN-SERINE ACETYLTRANSFERASE"/>
    <property type="match status" value="1"/>
</dbReference>
<keyword evidence="3" id="KW-1185">Reference proteome</keyword>
<dbReference type="AlphaFoldDB" id="A0A4R6SC03"/>
<dbReference type="InterPro" id="IPR000182">
    <property type="entry name" value="GNAT_dom"/>
</dbReference>
<dbReference type="PANTHER" id="PTHR43441:SF11">
    <property type="entry name" value="RIBOSOMAL-PROTEIN-SERINE ACETYLTRANSFERASE"/>
    <property type="match status" value="1"/>
</dbReference>
<dbReference type="GO" id="GO:0008999">
    <property type="term" value="F:protein-N-terminal-alanine acetyltransferase activity"/>
    <property type="evidence" value="ECO:0007669"/>
    <property type="project" value="TreeGrafter"/>
</dbReference>
<evidence type="ECO:0000313" key="2">
    <source>
        <dbReference type="EMBL" id="TDP96556.1"/>
    </source>
</evidence>
<gene>
    <name evidence="2" type="ORF">EV186_104544</name>
</gene>
<dbReference type="InterPro" id="IPR051908">
    <property type="entry name" value="Ribosomal_N-acetyltransferase"/>
</dbReference>